<feature type="transmembrane region" description="Helical" evidence="3">
    <location>
        <begin position="489"/>
        <end position="509"/>
    </location>
</feature>
<dbReference type="EMBL" id="CM007656">
    <property type="protein sequence ID" value="ONI00820.1"/>
    <property type="molecule type" value="Genomic_DNA"/>
</dbReference>
<dbReference type="GO" id="GO:0005634">
    <property type="term" value="C:nucleus"/>
    <property type="evidence" value="ECO:0007669"/>
    <property type="project" value="UniProtKB-SubCell"/>
</dbReference>
<comment type="subcellular location">
    <subcellularLocation>
        <location evidence="1">Nucleus</location>
    </subcellularLocation>
</comment>
<dbReference type="InterPro" id="IPR009057">
    <property type="entry name" value="Homeodomain-like_sf"/>
</dbReference>
<evidence type="ECO:0000256" key="3">
    <source>
        <dbReference type="SAM" id="Phobius"/>
    </source>
</evidence>
<dbReference type="Gene3D" id="1.10.246.220">
    <property type="match status" value="1"/>
</dbReference>
<dbReference type="CDD" id="cd11660">
    <property type="entry name" value="SANT_TRF"/>
    <property type="match status" value="1"/>
</dbReference>
<keyword evidence="7" id="KW-1185">Reference proteome</keyword>
<evidence type="ECO:0000313" key="6">
    <source>
        <dbReference type="EMBL" id="ONI00820.1"/>
    </source>
</evidence>
<evidence type="ECO:0000256" key="1">
    <source>
        <dbReference type="ARBA" id="ARBA00004123"/>
    </source>
</evidence>
<keyword evidence="3" id="KW-0472">Membrane</keyword>
<dbReference type="PANTHER" id="PTHR47122:SF8">
    <property type="entry name" value="MYB-LIKE DOMAIN-CONTAINING PROTEIN"/>
    <property type="match status" value="1"/>
</dbReference>
<evidence type="ECO:0000256" key="2">
    <source>
        <dbReference type="ARBA" id="ARBA00023242"/>
    </source>
</evidence>
<evidence type="ECO:0000259" key="5">
    <source>
        <dbReference type="PROSITE" id="PS51294"/>
    </source>
</evidence>
<dbReference type="SUPFAM" id="SSF46689">
    <property type="entry name" value="Homeodomain-like"/>
    <property type="match status" value="1"/>
</dbReference>
<organism evidence="6 7">
    <name type="scientific">Prunus persica</name>
    <name type="common">Peach</name>
    <name type="synonym">Amygdalus persica</name>
    <dbReference type="NCBI Taxonomy" id="3760"/>
    <lineage>
        <taxon>Eukaryota</taxon>
        <taxon>Viridiplantae</taxon>
        <taxon>Streptophyta</taxon>
        <taxon>Embryophyta</taxon>
        <taxon>Tracheophyta</taxon>
        <taxon>Spermatophyta</taxon>
        <taxon>Magnoliopsida</taxon>
        <taxon>eudicotyledons</taxon>
        <taxon>Gunneridae</taxon>
        <taxon>Pentapetalae</taxon>
        <taxon>rosids</taxon>
        <taxon>fabids</taxon>
        <taxon>Rosales</taxon>
        <taxon>Rosaceae</taxon>
        <taxon>Amygdaloideae</taxon>
        <taxon>Amygdaleae</taxon>
        <taxon>Prunus</taxon>
    </lineage>
</organism>
<evidence type="ECO:0000259" key="4">
    <source>
        <dbReference type="PROSITE" id="PS50090"/>
    </source>
</evidence>
<dbReference type="InterPro" id="IPR001005">
    <property type="entry name" value="SANT/Myb"/>
</dbReference>
<keyword evidence="3" id="KW-1133">Transmembrane helix</keyword>
<dbReference type="Pfam" id="PF00249">
    <property type="entry name" value="Myb_DNA-binding"/>
    <property type="match status" value="1"/>
</dbReference>
<name>A0A251NQ17_PRUPE</name>
<dbReference type="PROSITE" id="PS51294">
    <property type="entry name" value="HTH_MYB"/>
    <property type="match status" value="1"/>
</dbReference>
<feature type="domain" description="HTH myb-type" evidence="5">
    <location>
        <begin position="351"/>
        <end position="410"/>
    </location>
</feature>
<protein>
    <submittedName>
        <fullName evidence="6">Uncharacterized protein</fullName>
    </submittedName>
</protein>
<sequence>MFQGTDNAVCHGRISLPTCQEYLWEAKHSDKVFKSEGGPDSCLQNAGLESHSPGVYKEYCGAEMSDLSCESTPRLGYKDNRSSLLLDHMSVQERQLVFRNMFRYETPVIDKQWPKHSISPGLQNFFGLESGSNLAECGLMTTKNEVKTVLSSSIEFFGKDTGTIKGSLSDEGMSRDLQVKWKKLADLESLKTSNSRVSEIELCSSDERDKAGAFAMQKRSRRPPRRYIEELAESKSKFYSRKCGVACKRSKNSFLHVRSDKNNRQKETQEETLLCQDKSYEVGCIQVPFGLPVEAGQLEEHNSSLNSEDCKDHRLLRSSEKLEIEYSPAKSREEISDDECVLRRSTQKDSKQIKHYTSWTSSEVMKLIEGVSQCGVGRWSAMKRLLFSSCSHRTAVDIKDKWRNLLKASCTQLQKERKIKRDISKQASDHVPESVLQRVRELAVIYPYPRRKSQQGNSSVYVFFSSLSQVVVVIWSALIIAVRVTNLAIYLLICVVWLLAFDFLMDFLYPLTFQSCKTSDHSNINLQSVIAVLLQWCVFFFFFPYTNDRIFSKIPRYRDRTGQLQCLESTFCIQGICCNNNSEDCKDHRLLGSSEKLEIEYSPAKSREEISEDESVSRINTRKGSKQTKLYTSWTSSQVMKLIEGQMA</sequence>
<dbReference type="PANTHER" id="PTHR47122">
    <property type="entry name" value="MYB-LIKE DNA-BINDING DOMAIN CONTAINING PROTEIN, EXPRESSED"/>
    <property type="match status" value="1"/>
</dbReference>
<reference evidence="6 7" key="1">
    <citation type="journal article" date="2013" name="Nat. Genet.">
        <title>The high-quality draft genome of peach (Prunus persica) identifies unique patterns of genetic diversity, domestication and genome evolution.</title>
        <authorList>
            <consortium name="International Peach Genome Initiative"/>
            <person name="Verde I."/>
            <person name="Abbott A.G."/>
            <person name="Scalabrin S."/>
            <person name="Jung S."/>
            <person name="Shu S."/>
            <person name="Marroni F."/>
            <person name="Zhebentyayeva T."/>
            <person name="Dettori M.T."/>
            <person name="Grimwood J."/>
            <person name="Cattonaro F."/>
            <person name="Zuccolo A."/>
            <person name="Rossini L."/>
            <person name="Jenkins J."/>
            <person name="Vendramin E."/>
            <person name="Meisel L.A."/>
            <person name="Decroocq V."/>
            <person name="Sosinski B."/>
            <person name="Prochnik S."/>
            <person name="Mitros T."/>
            <person name="Policriti A."/>
            <person name="Cipriani G."/>
            <person name="Dondini L."/>
            <person name="Ficklin S."/>
            <person name="Goodstein D.M."/>
            <person name="Xuan P."/>
            <person name="Del Fabbro C."/>
            <person name="Aramini V."/>
            <person name="Copetti D."/>
            <person name="Gonzalez S."/>
            <person name="Horner D.S."/>
            <person name="Falchi R."/>
            <person name="Lucas S."/>
            <person name="Mica E."/>
            <person name="Maldonado J."/>
            <person name="Lazzari B."/>
            <person name="Bielenberg D."/>
            <person name="Pirona R."/>
            <person name="Miculan M."/>
            <person name="Barakat A."/>
            <person name="Testolin R."/>
            <person name="Stella A."/>
            <person name="Tartarini S."/>
            <person name="Tonutti P."/>
            <person name="Arus P."/>
            <person name="Orellana A."/>
            <person name="Wells C."/>
            <person name="Main D."/>
            <person name="Vizzotto G."/>
            <person name="Silva H."/>
            <person name="Salamini F."/>
            <person name="Schmutz J."/>
            <person name="Morgante M."/>
            <person name="Rokhsar D.S."/>
        </authorList>
    </citation>
    <scope>NUCLEOTIDE SEQUENCE [LARGE SCALE GENOMIC DNA]</scope>
    <source>
        <strain evidence="7">cv. Nemared</strain>
    </source>
</reference>
<keyword evidence="3" id="KW-0812">Transmembrane</keyword>
<dbReference type="Gramene" id="ONI00820">
    <property type="protein sequence ID" value="ONI00820"/>
    <property type="gene ID" value="PRUPE_6G106200"/>
</dbReference>
<dbReference type="PROSITE" id="PS50090">
    <property type="entry name" value="MYB_LIKE"/>
    <property type="match status" value="1"/>
</dbReference>
<proteinExistence type="predicted"/>
<feature type="domain" description="Myb-like" evidence="4">
    <location>
        <begin position="358"/>
        <end position="406"/>
    </location>
</feature>
<dbReference type="SMART" id="SM00717">
    <property type="entry name" value="SANT"/>
    <property type="match status" value="1"/>
</dbReference>
<accession>A0A251NQ17</accession>
<dbReference type="Proteomes" id="UP000006882">
    <property type="component" value="Chromosome G6"/>
</dbReference>
<gene>
    <name evidence="6" type="ORF">PRUPE_6G106200</name>
</gene>
<feature type="transmembrane region" description="Helical" evidence="3">
    <location>
        <begin position="460"/>
        <end position="482"/>
    </location>
</feature>
<dbReference type="AlphaFoldDB" id="A0A251NQ17"/>
<feature type="transmembrane region" description="Helical" evidence="3">
    <location>
        <begin position="529"/>
        <end position="546"/>
    </location>
</feature>
<dbReference type="InterPro" id="IPR017930">
    <property type="entry name" value="Myb_dom"/>
</dbReference>
<keyword evidence="2" id="KW-0539">Nucleus</keyword>
<evidence type="ECO:0000313" key="7">
    <source>
        <dbReference type="Proteomes" id="UP000006882"/>
    </source>
</evidence>